<feature type="compositionally biased region" description="Low complexity" evidence="2">
    <location>
        <begin position="123"/>
        <end position="162"/>
    </location>
</feature>
<feature type="chain" id="PRO_5014430734" description="Yeast cell wall synthesis Kre9/Knh1-like N-terminal domain-containing protein" evidence="3">
    <location>
        <begin position="19"/>
        <end position="190"/>
    </location>
</feature>
<evidence type="ECO:0000313" key="5">
    <source>
        <dbReference type="EMBL" id="PMD41743.1"/>
    </source>
</evidence>
<dbReference type="AlphaFoldDB" id="A0A2J6RTG5"/>
<dbReference type="OrthoDB" id="5589325at2759"/>
<feature type="region of interest" description="Disordered" evidence="2">
    <location>
        <begin position="123"/>
        <end position="165"/>
    </location>
</feature>
<evidence type="ECO:0000256" key="1">
    <source>
        <dbReference type="ARBA" id="ARBA00022729"/>
    </source>
</evidence>
<feature type="signal peptide" evidence="3">
    <location>
        <begin position="1"/>
        <end position="18"/>
    </location>
</feature>
<evidence type="ECO:0000259" key="4">
    <source>
        <dbReference type="Pfam" id="PF10342"/>
    </source>
</evidence>
<sequence length="190" mass="19479">MQFTTVLLAAAAFALASAQGVEFTMNSSFFATSYTAGVSVLDLTWDQNSGPVTLKLMNGAATNLTLVEVIETDVTGTSYDYKPPADLPSGTYAFEIDDSSSKLINYSKQFTLIAGSASTITSTTTSSASASPTTNSTSASTTKSSTKTTDSSSAPTTTTSTTVPKLNSGSNIASPFAIVLLGLAAMLTLN</sequence>
<reference evidence="5 6" key="1">
    <citation type="submission" date="2016-04" db="EMBL/GenBank/DDBJ databases">
        <title>A degradative enzymes factory behind the ericoid mycorrhizal symbiosis.</title>
        <authorList>
            <consortium name="DOE Joint Genome Institute"/>
            <person name="Martino E."/>
            <person name="Morin E."/>
            <person name="Grelet G."/>
            <person name="Kuo A."/>
            <person name="Kohler A."/>
            <person name="Daghino S."/>
            <person name="Barry K."/>
            <person name="Choi C."/>
            <person name="Cichocki N."/>
            <person name="Clum A."/>
            <person name="Copeland A."/>
            <person name="Hainaut M."/>
            <person name="Haridas S."/>
            <person name="Labutti K."/>
            <person name="Lindquist E."/>
            <person name="Lipzen A."/>
            <person name="Khouja H.-R."/>
            <person name="Murat C."/>
            <person name="Ohm R."/>
            <person name="Olson A."/>
            <person name="Spatafora J."/>
            <person name="Veneault-Fourrey C."/>
            <person name="Henrissat B."/>
            <person name="Grigoriev I."/>
            <person name="Martin F."/>
            <person name="Perotto S."/>
        </authorList>
    </citation>
    <scope>NUCLEOTIDE SEQUENCE [LARGE SCALE GENOMIC DNA]</scope>
    <source>
        <strain evidence="5 6">F</strain>
    </source>
</reference>
<protein>
    <recommendedName>
        <fullName evidence="4">Yeast cell wall synthesis Kre9/Knh1-like N-terminal domain-containing protein</fullName>
    </recommendedName>
</protein>
<dbReference type="EMBL" id="KZ613944">
    <property type="protein sequence ID" value="PMD41743.1"/>
    <property type="molecule type" value="Genomic_DNA"/>
</dbReference>
<organism evidence="5 6">
    <name type="scientific">Hyaloscypha variabilis (strain UAMH 11265 / GT02V1 / F)</name>
    <name type="common">Meliniomyces variabilis</name>
    <dbReference type="NCBI Taxonomy" id="1149755"/>
    <lineage>
        <taxon>Eukaryota</taxon>
        <taxon>Fungi</taxon>
        <taxon>Dikarya</taxon>
        <taxon>Ascomycota</taxon>
        <taxon>Pezizomycotina</taxon>
        <taxon>Leotiomycetes</taxon>
        <taxon>Helotiales</taxon>
        <taxon>Hyaloscyphaceae</taxon>
        <taxon>Hyaloscypha</taxon>
        <taxon>Hyaloscypha variabilis</taxon>
    </lineage>
</organism>
<dbReference type="Proteomes" id="UP000235786">
    <property type="component" value="Unassembled WGS sequence"/>
</dbReference>
<evidence type="ECO:0000256" key="3">
    <source>
        <dbReference type="SAM" id="SignalP"/>
    </source>
</evidence>
<dbReference type="InterPro" id="IPR018466">
    <property type="entry name" value="Kre9/Knh1-like_N"/>
</dbReference>
<dbReference type="InterPro" id="IPR052982">
    <property type="entry name" value="SRP1/TIP1-like"/>
</dbReference>
<dbReference type="STRING" id="1149755.A0A2J6RTG5"/>
<name>A0A2J6RTG5_HYAVF</name>
<evidence type="ECO:0000256" key="2">
    <source>
        <dbReference type="SAM" id="MobiDB-lite"/>
    </source>
</evidence>
<proteinExistence type="predicted"/>
<accession>A0A2J6RTG5</accession>
<dbReference type="Pfam" id="PF10342">
    <property type="entry name" value="Kre9_KNH"/>
    <property type="match status" value="1"/>
</dbReference>
<dbReference type="PANTHER" id="PTHR40633">
    <property type="entry name" value="MATRIX PROTEIN, PUTATIVE (AFU_ORTHOLOGUE AFUA_8G05410)-RELATED"/>
    <property type="match status" value="1"/>
</dbReference>
<keyword evidence="6" id="KW-1185">Reference proteome</keyword>
<keyword evidence="1 3" id="KW-0732">Signal</keyword>
<feature type="domain" description="Yeast cell wall synthesis Kre9/Knh1-like N-terminal" evidence="4">
    <location>
        <begin position="33"/>
        <end position="112"/>
    </location>
</feature>
<gene>
    <name evidence="5" type="ORF">L207DRAFT_528345</name>
</gene>
<evidence type="ECO:0000313" key="6">
    <source>
        <dbReference type="Proteomes" id="UP000235786"/>
    </source>
</evidence>
<dbReference type="PANTHER" id="PTHR40633:SF1">
    <property type="entry name" value="GPI ANCHORED SERINE-THREONINE RICH PROTEIN (AFU_ORTHOLOGUE AFUA_1G03630)"/>
    <property type="match status" value="1"/>
</dbReference>